<reference evidence="3" key="2">
    <citation type="submission" date="2013-12" db="EMBL/GenBank/DDBJ databases">
        <title>Evolution of pathogenesis and genome organization in the Tremellales.</title>
        <authorList>
            <person name="Cuomo C."/>
            <person name="Litvintseva A."/>
            <person name="Heitman J."/>
            <person name="Chen Y."/>
            <person name="Sun S."/>
            <person name="Springer D."/>
            <person name="Dromer F."/>
            <person name="Young S."/>
            <person name="Zeng Q."/>
            <person name="Chapman S."/>
            <person name="Gujja S."/>
            <person name="Saif S."/>
            <person name="Birren B."/>
        </authorList>
    </citation>
    <scope>NUCLEOTIDE SEQUENCE [LARGE SCALE GENOMIC DNA]</scope>
    <source>
        <strain evidence="3">CBS 10435</strain>
    </source>
</reference>
<feature type="compositionally biased region" description="Basic residues" evidence="1">
    <location>
        <begin position="60"/>
        <end position="71"/>
    </location>
</feature>
<feature type="compositionally biased region" description="Low complexity" evidence="1">
    <location>
        <begin position="179"/>
        <end position="189"/>
    </location>
</feature>
<dbReference type="OrthoDB" id="10543223at2759"/>
<name>A0A1B9J2C9_9TREE</name>
<feature type="region of interest" description="Disordered" evidence="1">
    <location>
        <begin position="1"/>
        <end position="127"/>
    </location>
</feature>
<proteinExistence type="predicted"/>
<sequence>MPHSTTRWHTTTLSTTQENNLVTSSRRPNGYEGILNGDSSSRLEPTRITHTLTTQCTTKTTHRRKSHSHRDRNRDRDRTHSHHHHHRENTPRPYHPSSENEGNIPNRGGRIITPVPRGQGRSVEETDQQLAQDSLMLESANWSLEEIQAYIDKMAIDETETITRACPSPIPDQALLLSPSSNSSSSSTLVPQPAVEEADGNDRRVRFNLPESINPMRLLQPHFKDHLIDNKVTIFGHVAIHPGPDELFQRPQESGAITPAPFASKEAEIKVKNRDRGKTYFPKLNGLRPLTKIINNQIINNHDSSKRRMDRVTHPEDLTNSEERLRTEIKRLNDHSTQEEGRKFILDIIENRLSEIDYRIEHELNQDKKRRYRELKWDLTKLFMEVRDAQQS</sequence>
<feature type="region of interest" description="Disordered" evidence="1">
    <location>
        <begin position="179"/>
        <end position="199"/>
    </location>
</feature>
<dbReference type="Proteomes" id="UP000092583">
    <property type="component" value="Unassembled WGS sequence"/>
</dbReference>
<gene>
    <name evidence="2" type="ORF">L486_01608</name>
</gene>
<keyword evidence="3" id="KW-1185">Reference proteome</keyword>
<accession>A0A1B9J2C9</accession>
<protein>
    <submittedName>
        <fullName evidence="2">Uncharacterized protein</fullName>
    </submittedName>
</protein>
<organism evidence="2 3">
    <name type="scientific">Kwoniella mangroviensis CBS 10435</name>
    <dbReference type="NCBI Taxonomy" id="1331196"/>
    <lineage>
        <taxon>Eukaryota</taxon>
        <taxon>Fungi</taxon>
        <taxon>Dikarya</taxon>
        <taxon>Basidiomycota</taxon>
        <taxon>Agaricomycotina</taxon>
        <taxon>Tremellomycetes</taxon>
        <taxon>Tremellales</taxon>
        <taxon>Cryptococcaceae</taxon>
        <taxon>Kwoniella</taxon>
    </lineage>
</organism>
<evidence type="ECO:0000313" key="2">
    <source>
        <dbReference type="EMBL" id="OCF61943.1"/>
    </source>
</evidence>
<evidence type="ECO:0000313" key="3">
    <source>
        <dbReference type="Proteomes" id="UP000092583"/>
    </source>
</evidence>
<feature type="compositionally biased region" description="Low complexity" evidence="1">
    <location>
        <begin position="46"/>
        <end position="59"/>
    </location>
</feature>
<feature type="compositionally biased region" description="Low complexity" evidence="1">
    <location>
        <begin position="1"/>
        <end position="16"/>
    </location>
</feature>
<feature type="compositionally biased region" description="Polar residues" evidence="1">
    <location>
        <begin position="17"/>
        <end position="27"/>
    </location>
</feature>
<dbReference type="AlphaFoldDB" id="A0A1B9J2C9"/>
<evidence type="ECO:0000256" key="1">
    <source>
        <dbReference type="SAM" id="MobiDB-lite"/>
    </source>
</evidence>
<reference evidence="2 3" key="1">
    <citation type="submission" date="2013-07" db="EMBL/GenBank/DDBJ databases">
        <title>The Genome Sequence of Kwoniella mangroviensis CBS10435.</title>
        <authorList>
            <consortium name="The Broad Institute Genome Sequencing Platform"/>
            <person name="Cuomo C."/>
            <person name="Litvintseva A."/>
            <person name="Chen Y."/>
            <person name="Heitman J."/>
            <person name="Sun S."/>
            <person name="Springer D."/>
            <person name="Dromer F."/>
            <person name="Young S.K."/>
            <person name="Zeng Q."/>
            <person name="Gargeya S."/>
            <person name="Fitzgerald M."/>
            <person name="Abouelleil A."/>
            <person name="Alvarado L."/>
            <person name="Berlin A.M."/>
            <person name="Chapman S.B."/>
            <person name="Dewar J."/>
            <person name="Goldberg J."/>
            <person name="Griggs A."/>
            <person name="Gujja S."/>
            <person name="Hansen M."/>
            <person name="Howarth C."/>
            <person name="Imamovic A."/>
            <person name="Larimer J."/>
            <person name="McCowan C."/>
            <person name="Murphy C."/>
            <person name="Pearson M."/>
            <person name="Priest M."/>
            <person name="Roberts A."/>
            <person name="Saif S."/>
            <person name="Shea T."/>
            <person name="Sykes S."/>
            <person name="Wortman J."/>
            <person name="Nusbaum C."/>
            <person name="Birren B."/>
        </authorList>
    </citation>
    <scope>NUCLEOTIDE SEQUENCE [LARGE SCALE GENOMIC DNA]</scope>
    <source>
        <strain evidence="2 3">CBS 10435</strain>
    </source>
</reference>
<dbReference type="EMBL" id="KI669459">
    <property type="protein sequence ID" value="OCF61943.1"/>
    <property type="molecule type" value="Genomic_DNA"/>
</dbReference>